<dbReference type="PANTHER" id="PTHR22854:SF2">
    <property type="entry name" value="INDOLE-3-GLYCEROL-PHOSPHATE SYNTHASE"/>
    <property type="match status" value="1"/>
</dbReference>
<dbReference type="HAMAP" id="MF_00134_B">
    <property type="entry name" value="IGPS_B"/>
    <property type="match status" value="1"/>
</dbReference>
<gene>
    <name evidence="8 10" type="primary">trpC</name>
    <name evidence="10" type="ORF">NF557_09805</name>
</gene>
<dbReference type="SUPFAM" id="SSF51366">
    <property type="entry name" value="Ribulose-phoshate binding barrel"/>
    <property type="match status" value="1"/>
</dbReference>
<sequence>MSTVLDQILAGVRDDLATREAALPLSRVQAAAHAAPAPRDAFATLSAPGGVHLIAEVKRASPSKGALAPIPDPATLARDYAAGGASVISVLTERRRFGGSLADLDAVRAAVDVPVLRKDFVVEPYQVWEARAHGADLVLLMASALEQSPLVDLLGLVESLGMHALVEAHDEEELARCLQAGARIVGVNARNLKTLEVDPRTVTGLLPSLPAEVVGVAESGVSGPDSVRDYVSAGARAVLVGEALVTGTDPRTAVRELLAAGGRQLDVEEAR</sequence>
<evidence type="ECO:0000256" key="1">
    <source>
        <dbReference type="ARBA" id="ARBA00001633"/>
    </source>
</evidence>
<dbReference type="Gene3D" id="3.20.20.70">
    <property type="entry name" value="Aldolase class I"/>
    <property type="match status" value="1"/>
</dbReference>
<comment type="catalytic activity">
    <reaction evidence="1 8">
        <text>1-(2-carboxyphenylamino)-1-deoxy-D-ribulose 5-phosphate + H(+) = (1S,2R)-1-C-(indol-3-yl)glycerol 3-phosphate + CO2 + H2O</text>
        <dbReference type="Rhea" id="RHEA:23476"/>
        <dbReference type="ChEBI" id="CHEBI:15377"/>
        <dbReference type="ChEBI" id="CHEBI:15378"/>
        <dbReference type="ChEBI" id="CHEBI:16526"/>
        <dbReference type="ChEBI" id="CHEBI:58613"/>
        <dbReference type="ChEBI" id="CHEBI:58866"/>
        <dbReference type="EC" id="4.1.1.48"/>
    </reaction>
</comment>
<dbReference type="RefSeq" id="WP_252619049.1">
    <property type="nucleotide sequence ID" value="NZ_CP099490.1"/>
</dbReference>
<dbReference type="Proteomes" id="UP001056535">
    <property type="component" value="Chromosome"/>
</dbReference>
<feature type="domain" description="Indole-3-glycerol phosphate synthase" evidence="9">
    <location>
        <begin position="5"/>
        <end position="257"/>
    </location>
</feature>
<keyword evidence="11" id="KW-1185">Reference proteome</keyword>
<evidence type="ECO:0000256" key="2">
    <source>
        <dbReference type="ARBA" id="ARBA00004696"/>
    </source>
</evidence>
<proteinExistence type="inferred from homology"/>
<name>A0ABY4YFM0_9MICO</name>
<keyword evidence="6 8" id="KW-0057">Aromatic amino acid biosynthesis</keyword>
<evidence type="ECO:0000256" key="8">
    <source>
        <dbReference type="HAMAP-Rule" id="MF_00134"/>
    </source>
</evidence>
<dbReference type="NCBIfam" id="NF001377">
    <property type="entry name" value="PRK00278.2-4"/>
    <property type="match status" value="1"/>
</dbReference>
<protein>
    <recommendedName>
        <fullName evidence="8">Indole-3-glycerol phosphate synthase</fullName>
        <shortName evidence="8">IGPS</shortName>
        <ecNumber evidence="8">4.1.1.48</ecNumber>
    </recommendedName>
</protein>
<dbReference type="PANTHER" id="PTHR22854">
    <property type="entry name" value="TRYPTOPHAN BIOSYNTHESIS PROTEIN"/>
    <property type="match status" value="1"/>
</dbReference>
<dbReference type="InterPro" id="IPR011060">
    <property type="entry name" value="RibuloseP-bd_barrel"/>
</dbReference>
<dbReference type="Pfam" id="PF00218">
    <property type="entry name" value="IGPS"/>
    <property type="match status" value="1"/>
</dbReference>
<dbReference type="GO" id="GO:0004425">
    <property type="term" value="F:indole-3-glycerol-phosphate synthase activity"/>
    <property type="evidence" value="ECO:0007669"/>
    <property type="project" value="UniProtKB-EC"/>
</dbReference>
<dbReference type="InterPro" id="IPR013785">
    <property type="entry name" value="Aldolase_TIM"/>
</dbReference>
<keyword evidence="3 8" id="KW-0028">Amino-acid biosynthesis</keyword>
<keyword evidence="4 8" id="KW-0210">Decarboxylase</keyword>
<dbReference type="InterPro" id="IPR013798">
    <property type="entry name" value="Indole-3-glycerol_P_synth_dom"/>
</dbReference>
<accession>A0ABY4YFM0</accession>
<dbReference type="InterPro" id="IPR045186">
    <property type="entry name" value="Indole-3-glycerol_P_synth"/>
</dbReference>
<dbReference type="NCBIfam" id="NF001369">
    <property type="entry name" value="PRK00278.1-1"/>
    <property type="match status" value="1"/>
</dbReference>
<evidence type="ECO:0000256" key="6">
    <source>
        <dbReference type="ARBA" id="ARBA00023141"/>
    </source>
</evidence>
<comment type="pathway">
    <text evidence="2 8">Amino-acid biosynthesis; L-tryptophan biosynthesis; L-tryptophan from chorismate: step 4/5.</text>
</comment>
<evidence type="ECO:0000256" key="3">
    <source>
        <dbReference type="ARBA" id="ARBA00022605"/>
    </source>
</evidence>
<evidence type="ECO:0000256" key="7">
    <source>
        <dbReference type="ARBA" id="ARBA00023239"/>
    </source>
</evidence>
<evidence type="ECO:0000313" key="11">
    <source>
        <dbReference type="Proteomes" id="UP001056535"/>
    </source>
</evidence>
<dbReference type="EMBL" id="CP099490">
    <property type="protein sequence ID" value="USQ74952.1"/>
    <property type="molecule type" value="Genomic_DNA"/>
</dbReference>
<dbReference type="InterPro" id="IPR001468">
    <property type="entry name" value="Indole-3-GlycerolPSynthase_CS"/>
</dbReference>
<dbReference type="CDD" id="cd00331">
    <property type="entry name" value="IGPS"/>
    <property type="match status" value="1"/>
</dbReference>
<reference evidence="10" key="1">
    <citation type="submission" date="2022-06" db="EMBL/GenBank/DDBJ databases">
        <title>Ornithinimicrobium JY.X270.</title>
        <authorList>
            <person name="Huang Y."/>
        </authorList>
    </citation>
    <scope>NUCLEOTIDE SEQUENCE</scope>
    <source>
        <strain evidence="10">JY.X270</strain>
    </source>
</reference>
<organism evidence="10 11">
    <name type="scientific">Ornithinimicrobium cryptoxanthini</name>
    <dbReference type="NCBI Taxonomy" id="2934161"/>
    <lineage>
        <taxon>Bacteria</taxon>
        <taxon>Bacillati</taxon>
        <taxon>Actinomycetota</taxon>
        <taxon>Actinomycetes</taxon>
        <taxon>Micrococcales</taxon>
        <taxon>Ornithinimicrobiaceae</taxon>
        <taxon>Ornithinimicrobium</taxon>
    </lineage>
</organism>
<evidence type="ECO:0000313" key="10">
    <source>
        <dbReference type="EMBL" id="USQ74952.1"/>
    </source>
</evidence>
<dbReference type="PROSITE" id="PS00614">
    <property type="entry name" value="IGPS"/>
    <property type="match status" value="1"/>
</dbReference>
<keyword evidence="7 8" id="KW-0456">Lyase</keyword>
<comment type="similarity">
    <text evidence="8">Belongs to the TrpC family.</text>
</comment>
<evidence type="ECO:0000259" key="9">
    <source>
        <dbReference type="Pfam" id="PF00218"/>
    </source>
</evidence>
<evidence type="ECO:0000256" key="5">
    <source>
        <dbReference type="ARBA" id="ARBA00022822"/>
    </source>
</evidence>
<evidence type="ECO:0000256" key="4">
    <source>
        <dbReference type="ARBA" id="ARBA00022793"/>
    </source>
</evidence>
<dbReference type="EC" id="4.1.1.48" evidence="8"/>
<keyword evidence="5 8" id="KW-0822">Tryptophan biosynthesis</keyword>